<keyword evidence="8" id="KW-0548">Nucleotidyltransferase</keyword>
<evidence type="ECO:0000256" key="2">
    <source>
        <dbReference type="ARBA" id="ARBA00022723"/>
    </source>
</evidence>
<accession>A0A371G6K4</accession>
<dbReference type="SUPFAM" id="SSF53098">
    <property type="entry name" value="Ribonuclease H-like"/>
    <property type="match status" value="1"/>
</dbReference>
<dbReference type="InterPro" id="IPR012337">
    <property type="entry name" value="RNaseH-like_sf"/>
</dbReference>
<dbReference type="GO" id="GO:0046872">
    <property type="term" value="F:metal ion binding"/>
    <property type="evidence" value="ECO:0007669"/>
    <property type="project" value="UniProtKB-KW"/>
</dbReference>
<sequence>MNRNKGPTQMWALSEEEMDHLLALLNLTSQPCSLCALTIKGKSSFNISSSVPQKIMFLLLDLEMSNFNPLYPYTMSFHVPKLAYNFISLHRILQWGGKLELLKSKMGYTNYNTQRLQSENGTEFVSLEFSKFLKDNGVVHELTYVNTPQQNGVVKALLFQMFVPNIQELLNVFLLVIPQIKRSLSVNTLQVVRPLSQWLGVIQKSSLSSSHYLFLLKIFKFKKLPLKNLTLKRPLMKQERRINTMKSNTKC</sequence>
<evidence type="ECO:0000313" key="11">
    <source>
        <dbReference type="Proteomes" id="UP000257109"/>
    </source>
</evidence>
<dbReference type="EMBL" id="QJKJ01006584">
    <property type="protein sequence ID" value="RDX86198.1"/>
    <property type="molecule type" value="Genomic_DNA"/>
</dbReference>
<dbReference type="GO" id="GO:0004519">
    <property type="term" value="F:endonuclease activity"/>
    <property type="evidence" value="ECO:0007669"/>
    <property type="project" value="UniProtKB-KW"/>
</dbReference>
<keyword evidence="2" id="KW-0479">Metal-binding</keyword>
<dbReference type="GO" id="GO:0003676">
    <property type="term" value="F:nucleic acid binding"/>
    <property type="evidence" value="ECO:0007669"/>
    <property type="project" value="InterPro"/>
</dbReference>
<reference evidence="10" key="1">
    <citation type="submission" date="2018-05" db="EMBL/GenBank/DDBJ databases">
        <title>Draft genome of Mucuna pruriens seed.</title>
        <authorList>
            <person name="Nnadi N.E."/>
            <person name="Vos R."/>
            <person name="Hasami M.H."/>
            <person name="Devisetty U.K."/>
            <person name="Aguiy J.C."/>
        </authorList>
    </citation>
    <scope>NUCLEOTIDE SEQUENCE [LARGE SCALE GENOMIC DNA]</scope>
    <source>
        <strain evidence="10">JCA_2017</strain>
    </source>
</reference>
<protein>
    <recommendedName>
        <fullName evidence="12">Integrase catalytic domain-containing protein</fullName>
    </recommendedName>
</protein>
<dbReference type="PANTHER" id="PTHR42648:SF11">
    <property type="entry name" value="TRANSPOSON TY4-P GAG-POL POLYPROTEIN"/>
    <property type="match status" value="1"/>
</dbReference>
<dbReference type="InterPro" id="IPR039537">
    <property type="entry name" value="Retrotran_Ty1/copia-like"/>
</dbReference>
<proteinExistence type="predicted"/>
<evidence type="ECO:0000256" key="9">
    <source>
        <dbReference type="ARBA" id="ARBA00023172"/>
    </source>
</evidence>
<keyword evidence="7" id="KW-0695">RNA-directed DNA polymerase</keyword>
<evidence type="ECO:0000256" key="7">
    <source>
        <dbReference type="ARBA" id="ARBA00022918"/>
    </source>
</evidence>
<name>A0A371G6K4_MUCPR</name>
<keyword evidence="6" id="KW-0229">DNA integration</keyword>
<evidence type="ECO:0000256" key="5">
    <source>
        <dbReference type="ARBA" id="ARBA00022842"/>
    </source>
</evidence>
<keyword evidence="4" id="KW-0378">Hydrolase</keyword>
<dbReference type="InterPro" id="IPR036397">
    <property type="entry name" value="RNaseH_sf"/>
</dbReference>
<dbReference type="GO" id="GO:0015074">
    <property type="term" value="P:DNA integration"/>
    <property type="evidence" value="ECO:0007669"/>
    <property type="project" value="UniProtKB-KW"/>
</dbReference>
<evidence type="ECO:0008006" key="12">
    <source>
        <dbReference type="Google" id="ProtNLM"/>
    </source>
</evidence>
<keyword evidence="11" id="KW-1185">Reference proteome</keyword>
<keyword evidence="9" id="KW-0233">DNA recombination</keyword>
<keyword evidence="8" id="KW-0239">DNA-directed DNA polymerase</keyword>
<keyword evidence="5" id="KW-0460">Magnesium</keyword>
<evidence type="ECO:0000256" key="3">
    <source>
        <dbReference type="ARBA" id="ARBA00022759"/>
    </source>
</evidence>
<evidence type="ECO:0000256" key="8">
    <source>
        <dbReference type="ARBA" id="ARBA00022932"/>
    </source>
</evidence>
<comment type="caution">
    <text evidence="10">The sequence shown here is derived from an EMBL/GenBank/DDBJ whole genome shotgun (WGS) entry which is preliminary data.</text>
</comment>
<keyword evidence="8" id="KW-0808">Transferase</keyword>
<feature type="non-terminal residue" evidence="10">
    <location>
        <position position="1"/>
    </location>
</feature>
<dbReference type="OrthoDB" id="684929at2759"/>
<evidence type="ECO:0000256" key="6">
    <source>
        <dbReference type="ARBA" id="ARBA00022908"/>
    </source>
</evidence>
<evidence type="ECO:0000256" key="1">
    <source>
        <dbReference type="ARBA" id="ARBA00022722"/>
    </source>
</evidence>
<dbReference type="Proteomes" id="UP000257109">
    <property type="component" value="Unassembled WGS sequence"/>
</dbReference>
<dbReference type="GO" id="GO:0003964">
    <property type="term" value="F:RNA-directed DNA polymerase activity"/>
    <property type="evidence" value="ECO:0007669"/>
    <property type="project" value="UniProtKB-KW"/>
</dbReference>
<dbReference type="GO" id="GO:0016787">
    <property type="term" value="F:hydrolase activity"/>
    <property type="evidence" value="ECO:0007669"/>
    <property type="project" value="UniProtKB-KW"/>
</dbReference>
<keyword evidence="3" id="KW-0255">Endonuclease</keyword>
<dbReference type="GO" id="GO:0003887">
    <property type="term" value="F:DNA-directed DNA polymerase activity"/>
    <property type="evidence" value="ECO:0007669"/>
    <property type="project" value="UniProtKB-KW"/>
</dbReference>
<keyword evidence="1" id="KW-0540">Nuclease</keyword>
<evidence type="ECO:0000256" key="4">
    <source>
        <dbReference type="ARBA" id="ARBA00022801"/>
    </source>
</evidence>
<organism evidence="10 11">
    <name type="scientific">Mucuna pruriens</name>
    <name type="common">Velvet bean</name>
    <name type="synonym">Dolichos pruriens</name>
    <dbReference type="NCBI Taxonomy" id="157652"/>
    <lineage>
        <taxon>Eukaryota</taxon>
        <taxon>Viridiplantae</taxon>
        <taxon>Streptophyta</taxon>
        <taxon>Embryophyta</taxon>
        <taxon>Tracheophyta</taxon>
        <taxon>Spermatophyta</taxon>
        <taxon>Magnoliopsida</taxon>
        <taxon>eudicotyledons</taxon>
        <taxon>Gunneridae</taxon>
        <taxon>Pentapetalae</taxon>
        <taxon>rosids</taxon>
        <taxon>fabids</taxon>
        <taxon>Fabales</taxon>
        <taxon>Fabaceae</taxon>
        <taxon>Papilionoideae</taxon>
        <taxon>50 kb inversion clade</taxon>
        <taxon>NPAAA clade</taxon>
        <taxon>indigoferoid/millettioid clade</taxon>
        <taxon>Phaseoleae</taxon>
        <taxon>Mucuna</taxon>
    </lineage>
</organism>
<evidence type="ECO:0000313" key="10">
    <source>
        <dbReference type="EMBL" id="RDX86198.1"/>
    </source>
</evidence>
<dbReference type="GO" id="GO:0006310">
    <property type="term" value="P:DNA recombination"/>
    <property type="evidence" value="ECO:0007669"/>
    <property type="project" value="UniProtKB-KW"/>
</dbReference>
<dbReference type="PANTHER" id="PTHR42648">
    <property type="entry name" value="TRANSPOSASE, PUTATIVE-RELATED"/>
    <property type="match status" value="1"/>
</dbReference>
<dbReference type="Gene3D" id="3.30.420.10">
    <property type="entry name" value="Ribonuclease H-like superfamily/Ribonuclease H"/>
    <property type="match status" value="1"/>
</dbReference>
<gene>
    <name evidence="10" type="ORF">CR513_32492</name>
</gene>
<dbReference type="AlphaFoldDB" id="A0A371G6K4"/>